<evidence type="ECO:0000313" key="5">
    <source>
        <dbReference type="EMBL" id="KAB7731948.1"/>
    </source>
</evidence>
<comment type="caution">
    <text evidence="5">The sequence shown here is derived from an EMBL/GenBank/DDBJ whole genome shotgun (WGS) entry which is preliminary data.</text>
</comment>
<dbReference type="GO" id="GO:0008483">
    <property type="term" value="F:transaminase activity"/>
    <property type="evidence" value="ECO:0007669"/>
    <property type="project" value="UniProtKB-KW"/>
</dbReference>
<sequence>MPNELVHRTIPQIVPYLDEQDAAAVLQTLQNNWITEGPQSALFVDALRQLIDVPYGVLAPNGTMALSLGLMALGIGPGDEVLVPDITFAGSATAVLMVGAMPVFVEVEPDTFQIDMDRAAEGLSARTRAIMPVHLYGTACDMEAVDRFARQHGLFVIEDAAQGIGVRHRGKHVGSFGDVGCFSFFADKTITTGEGGFVACRDEALYQRLCLLRNQGRMERGSFVHPAVGFNFRMTDMQAAIGVSQLRKLDDIIGWKQLLWSVYEEGLSDLTEIRVVGAAPHSTHVPFRCVLIAERADELQAFLAEHGVQTRSFFYPLHRQPCFTPENSRTLPARPGASTAYAHADYGFERGLCLPLYPTLGIDNVQYMVRKIRSFYRPATTI</sequence>
<reference evidence="5 6" key="1">
    <citation type="submission" date="2019-10" db="EMBL/GenBank/DDBJ databases">
        <title>Rudanella paleaurantiibacter sp. nov., isolated from sludge.</title>
        <authorList>
            <person name="Xu S.Q."/>
        </authorList>
    </citation>
    <scope>NUCLEOTIDE SEQUENCE [LARGE SCALE GENOMIC DNA]</scope>
    <source>
        <strain evidence="5 6">HX-22-17</strain>
    </source>
</reference>
<dbReference type="Gene3D" id="3.90.1150.10">
    <property type="entry name" value="Aspartate Aminotransferase, domain 1"/>
    <property type="match status" value="1"/>
</dbReference>
<evidence type="ECO:0000256" key="4">
    <source>
        <dbReference type="RuleBase" id="RU004508"/>
    </source>
</evidence>
<name>A0A7J5U2U1_9BACT</name>
<dbReference type="Gene3D" id="3.40.640.10">
    <property type="entry name" value="Type I PLP-dependent aspartate aminotransferase-like (Major domain)"/>
    <property type="match status" value="1"/>
</dbReference>
<proteinExistence type="inferred from homology"/>
<keyword evidence="6" id="KW-1185">Reference proteome</keyword>
<dbReference type="InterPro" id="IPR015424">
    <property type="entry name" value="PyrdxlP-dep_Trfase"/>
</dbReference>
<dbReference type="Pfam" id="PF01041">
    <property type="entry name" value="DegT_DnrJ_EryC1"/>
    <property type="match status" value="1"/>
</dbReference>
<dbReference type="PANTHER" id="PTHR30244:SF34">
    <property type="entry name" value="DTDP-4-AMINO-4,6-DIDEOXYGALACTOSE TRANSAMINASE"/>
    <property type="match status" value="1"/>
</dbReference>
<dbReference type="Proteomes" id="UP000488299">
    <property type="component" value="Unassembled WGS sequence"/>
</dbReference>
<dbReference type="SUPFAM" id="SSF53383">
    <property type="entry name" value="PLP-dependent transferases"/>
    <property type="match status" value="1"/>
</dbReference>
<accession>A0A7J5U2U1</accession>
<dbReference type="InterPro" id="IPR000653">
    <property type="entry name" value="DegT/StrS_aminotransferase"/>
</dbReference>
<dbReference type="GO" id="GO:0030170">
    <property type="term" value="F:pyridoxal phosphate binding"/>
    <property type="evidence" value="ECO:0007669"/>
    <property type="project" value="TreeGrafter"/>
</dbReference>
<keyword evidence="3 4" id="KW-0663">Pyridoxal phosphate</keyword>
<dbReference type="RefSeq" id="WP_152123526.1">
    <property type="nucleotide sequence ID" value="NZ_WELI01000002.1"/>
</dbReference>
<evidence type="ECO:0000256" key="3">
    <source>
        <dbReference type="PIRSR" id="PIRSR000390-2"/>
    </source>
</evidence>
<evidence type="ECO:0000256" key="2">
    <source>
        <dbReference type="PIRSR" id="PIRSR000390-1"/>
    </source>
</evidence>
<dbReference type="GO" id="GO:0000271">
    <property type="term" value="P:polysaccharide biosynthetic process"/>
    <property type="evidence" value="ECO:0007669"/>
    <property type="project" value="TreeGrafter"/>
</dbReference>
<dbReference type="InterPro" id="IPR015422">
    <property type="entry name" value="PyrdxlP-dep_Trfase_small"/>
</dbReference>
<dbReference type="InterPro" id="IPR015421">
    <property type="entry name" value="PyrdxlP-dep_Trfase_major"/>
</dbReference>
<dbReference type="PIRSF" id="PIRSF000390">
    <property type="entry name" value="PLP_StrS"/>
    <property type="match status" value="1"/>
</dbReference>
<protein>
    <submittedName>
        <fullName evidence="5">Aminotransferase class I/II-fold pyridoxal phosphate-dependent enzyme</fullName>
    </submittedName>
</protein>
<dbReference type="PANTHER" id="PTHR30244">
    <property type="entry name" value="TRANSAMINASE"/>
    <property type="match status" value="1"/>
</dbReference>
<feature type="active site" description="Proton acceptor" evidence="2">
    <location>
        <position position="188"/>
    </location>
</feature>
<keyword evidence="5" id="KW-0808">Transferase</keyword>
<dbReference type="CDD" id="cd00616">
    <property type="entry name" value="AHBA_syn"/>
    <property type="match status" value="1"/>
</dbReference>
<evidence type="ECO:0000313" key="6">
    <source>
        <dbReference type="Proteomes" id="UP000488299"/>
    </source>
</evidence>
<gene>
    <name evidence="5" type="ORF">F5984_06935</name>
</gene>
<dbReference type="EMBL" id="WELI01000002">
    <property type="protein sequence ID" value="KAB7731948.1"/>
    <property type="molecule type" value="Genomic_DNA"/>
</dbReference>
<comment type="similarity">
    <text evidence="1 4">Belongs to the DegT/DnrJ/EryC1 family.</text>
</comment>
<organism evidence="5 6">
    <name type="scientific">Rudanella paleaurantiibacter</name>
    <dbReference type="NCBI Taxonomy" id="2614655"/>
    <lineage>
        <taxon>Bacteria</taxon>
        <taxon>Pseudomonadati</taxon>
        <taxon>Bacteroidota</taxon>
        <taxon>Cytophagia</taxon>
        <taxon>Cytophagales</taxon>
        <taxon>Cytophagaceae</taxon>
        <taxon>Rudanella</taxon>
    </lineage>
</organism>
<keyword evidence="5" id="KW-0032">Aminotransferase</keyword>
<evidence type="ECO:0000256" key="1">
    <source>
        <dbReference type="ARBA" id="ARBA00037999"/>
    </source>
</evidence>
<feature type="modified residue" description="N6-(pyridoxal phosphate)lysine" evidence="3">
    <location>
        <position position="188"/>
    </location>
</feature>
<dbReference type="AlphaFoldDB" id="A0A7J5U2U1"/>